<organism evidence="1 2">
    <name type="scientific">Nocardia pseudobrasiliensis</name>
    <dbReference type="NCBI Taxonomy" id="45979"/>
    <lineage>
        <taxon>Bacteria</taxon>
        <taxon>Bacillati</taxon>
        <taxon>Actinomycetota</taxon>
        <taxon>Actinomycetes</taxon>
        <taxon>Mycobacteriales</taxon>
        <taxon>Nocardiaceae</taxon>
        <taxon>Nocardia</taxon>
    </lineage>
</organism>
<evidence type="ECO:0008006" key="3">
    <source>
        <dbReference type="Google" id="ProtNLM"/>
    </source>
</evidence>
<dbReference type="InterPro" id="IPR000415">
    <property type="entry name" value="Nitroreductase-like"/>
</dbReference>
<dbReference type="Proteomes" id="UP000254869">
    <property type="component" value="Unassembled WGS sequence"/>
</dbReference>
<dbReference type="RefSeq" id="WP_068000486.1">
    <property type="nucleotide sequence ID" value="NZ_QQBC01000003.1"/>
</dbReference>
<evidence type="ECO:0000313" key="2">
    <source>
        <dbReference type="Proteomes" id="UP000254869"/>
    </source>
</evidence>
<dbReference type="AlphaFoldDB" id="A0A370I9G6"/>
<reference evidence="1 2" key="1">
    <citation type="submission" date="2018-07" db="EMBL/GenBank/DDBJ databases">
        <title>Genomic Encyclopedia of Type Strains, Phase IV (KMG-IV): sequencing the most valuable type-strain genomes for metagenomic binning, comparative biology and taxonomic classification.</title>
        <authorList>
            <person name="Goeker M."/>
        </authorList>
    </citation>
    <scope>NUCLEOTIDE SEQUENCE [LARGE SCALE GENOMIC DNA]</scope>
    <source>
        <strain evidence="1 2">DSM 44290</strain>
    </source>
</reference>
<comment type="caution">
    <text evidence="1">The sequence shown here is derived from an EMBL/GenBank/DDBJ whole genome shotgun (WGS) entry which is preliminary data.</text>
</comment>
<dbReference type="SUPFAM" id="SSF55469">
    <property type="entry name" value="FMN-dependent nitroreductase-like"/>
    <property type="match status" value="1"/>
</dbReference>
<keyword evidence="2" id="KW-1185">Reference proteome</keyword>
<gene>
    <name evidence="1" type="ORF">DFR76_103443</name>
</gene>
<proteinExistence type="predicted"/>
<accession>A0A370I9G6</accession>
<dbReference type="EMBL" id="QQBC01000003">
    <property type="protein sequence ID" value="RDI67372.1"/>
    <property type="molecule type" value="Genomic_DNA"/>
</dbReference>
<evidence type="ECO:0000313" key="1">
    <source>
        <dbReference type="EMBL" id="RDI67372.1"/>
    </source>
</evidence>
<dbReference type="GO" id="GO:0016491">
    <property type="term" value="F:oxidoreductase activity"/>
    <property type="evidence" value="ECO:0007669"/>
    <property type="project" value="InterPro"/>
</dbReference>
<sequence length="410" mass="43851">MTADGLSAIDVARRFGIAKNVAAAVLTPGAEIDSSGATPGPVVRSAAAGAAERVLAATPYGEAAVAPRVAPDAVLANAFRVRRYERSGEYAFHAALPSVRAKYPVALRDRDGLVYDPWADTWNGEPRTTTADFTLEGWAERLPDFYGPLRTVLIRLEIGFALRHCAEMLAIFRQRIADIDPGLTESPPAVRFSVAQEDGAVPLERRGTPAGAGSWSGVLGRRSAGRMPRGLPGMYLTASPGCTGDELRYIADWLLPAPNALGDNDSTLTVVYRTSTDRWRVIRRGPGAGAVTGEFPSASLDRILAGHGGPNTARNGNYLHRAELLVFVTADLLRIHRLGGEDAVYRSYVAAGWLIQGLTYPAAAAARILRPTRSFDDVSVTSALDLPREHHVLLACVVGRSPQQGIEVPL</sequence>
<name>A0A370I9G6_9NOCA</name>
<dbReference type="Gene3D" id="3.40.109.10">
    <property type="entry name" value="NADH Oxidase"/>
    <property type="match status" value="1"/>
</dbReference>
<dbReference type="STRING" id="1210086.GCA_001613105_04353"/>
<protein>
    <recommendedName>
        <fullName evidence="3">SagB-type dehydrogenase family enzyme</fullName>
    </recommendedName>
</protein>